<protein>
    <submittedName>
        <fullName evidence="1">Uncharacterized protein</fullName>
    </submittedName>
</protein>
<organism evidence="1 2">
    <name type="scientific">Kipferlia bialata</name>
    <dbReference type="NCBI Taxonomy" id="797122"/>
    <lineage>
        <taxon>Eukaryota</taxon>
        <taxon>Metamonada</taxon>
        <taxon>Carpediemonas-like organisms</taxon>
        <taxon>Kipferlia</taxon>
    </lineage>
</organism>
<sequence length="26" mass="2824">LIGGTDIIRQMHESGTLATLVPEKDE</sequence>
<keyword evidence="2" id="KW-1185">Reference proteome</keyword>
<proteinExistence type="predicted"/>
<dbReference type="Proteomes" id="UP000265618">
    <property type="component" value="Unassembled WGS sequence"/>
</dbReference>
<gene>
    <name evidence="1" type="ORF">KIPB_009149</name>
</gene>
<comment type="caution">
    <text evidence="1">The sequence shown here is derived from an EMBL/GenBank/DDBJ whole genome shotgun (WGS) entry which is preliminary data.</text>
</comment>
<reference evidence="1 2" key="1">
    <citation type="journal article" date="2018" name="PLoS ONE">
        <title>The draft genome of Kipferlia bialata reveals reductive genome evolution in fornicate parasites.</title>
        <authorList>
            <person name="Tanifuji G."/>
            <person name="Takabayashi S."/>
            <person name="Kume K."/>
            <person name="Takagi M."/>
            <person name="Nakayama T."/>
            <person name="Kamikawa R."/>
            <person name="Inagaki Y."/>
            <person name="Hashimoto T."/>
        </authorList>
    </citation>
    <scope>NUCLEOTIDE SEQUENCE [LARGE SCALE GENOMIC DNA]</scope>
    <source>
        <strain evidence="1">NY0173</strain>
    </source>
</reference>
<dbReference type="AlphaFoldDB" id="A0A391NTF0"/>
<feature type="non-terminal residue" evidence="1">
    <location>
        <position position="1"/>
    </location>
</feature>
<evidence type="ECO:0000313" key="2">
    <source>
        <dbReference type="Proteomes" id="UP000265618"/>
    </source>
</evidence>
<dbReference type="EMBL" id="BDIP01003022">
    <property type="protein sequence ID" value="GCA63306.1"/>
    <property type="molecule type" value="Genomic_DNA"/>
</dbReference>
<evidence type="ECO:0000313" key="1">
    <source>
        <dbReference type="EMBL" id="GCA63306.1"/>
    </source>
</evidence>
<accession>A0A391NTF0</accession>
<name>A0A391NTF0_9EUKA</name>